<evidence type="ECO:0000256" key="1">
    <source>
        <dbReference type="SAM" id="MobiDB-lite"/>
    </source>
</evidence>
<feature type="compositionally biased region" description="Basic and acidic residues" evidence="1">
    <location>
        <begin position="50"/>
        <end position="69"/>
    </location>
</feature>
<keyword evidence="3" id="KW-1185">Reference proteome</keyword>
<evidence type="ECO:0000313" key="3">
    <source>
        <dbReference type="Proteomes" id="UP001501842"/>
    </source>
</evidence>
<comment type="caution">
    <text evidence="2">The sequence shown here is derived from an EMBL/GenBank/DDBJ whole genome shotgun (WGS) entry which is preliminary data.</text>
</comment>
<evidence type="ECO:0000313" key="2">
    <source>
        <dbReference type="EMBL" id="GAA2725177.1"/>
    </source>
</evidence>
<feature type="region of interest" description="Disordered" evidence="1">
    <location>
        <begin position="50"/>
        <end position="75"/>
    </location>
</feature>
<name>A0ABP6GK08_9ACTN</name>
<protein>
    <submittedName>
        <fullName evidence="2">Uncharacterized protein</fullName>
    </submittedName>
</protein>
<sequence length="88" mass="9714">MNKASASCAAGVLSARLKVSEAASRKAEDTMLHHDFSRAVIKDRVARYREEAQADQAAQEREEPSERSGKTGTKSLFLRVARSLPRLL</sequence>
<proteinExistence type="predicted"/>
<dbReference type="Proteomes" id="UP001501842">
    <property type="component" value="Unassembled WGS sequence"/>
</dbReference>
<reference evidence="3" key="1">
    <citation type="journal article" date="2019" name="Int. J. Syst. Evol. Microbiol.">
        <title>The Global Catalogue of Microorganisms (GCM) 10K type strain sequencing project: providing services to taxonomists for standard genome sequencing and annotation.</title>
        <authorList>
            <consortium name="The Broad Institute Genomics Platform"/>
            <consortium name="The Broad Institute Genome Sequencing Center for Infectious Disease"/>
            <person name="Wu L."/>
            <person name="Ma J."/>
        </authorList>
    </citation>
    <scope>NUCLEOTIDE SEQUENCE [LARGE SCALE GENOMIC DNA]</scope>
    <source>
        <strain evidence="3">JCM 8201</strain>
    </source>
</reference>
<accession>A0ABP6GK08</accession>
<organism evidence="2 3">
    <name type="scientific">Actinocorallia aurantiaca</name>
    <dbReference type="NCBI Taxonomy" id="46204"/>
    <lineage>
        <taxon>Bacteria</taxon>
        <taxon>Bacillati</taxon>
        <taxon>Actinomycetota</taxon>
        <taxon>Actinomycetes</taxon>
        <taxon>Streptosporangiales</taxon>
        <taxon>Thermomonosporaceae</taxon>
        <taxon>Actinocorallia</taxon>
    </lineage>
</organism>
<dbReference type="EMBL" id="BAAATZ010000008">
    <property type="protein sequence ID" value="GAA2725177.1"/>
    <property type="molecule type" value="Genomic_DNA"/>
</dbReference>
<gene>
    <name evidence="2" type="ORF">GCM10010439_24570</name>
</gene>